<evidence type="ECO:0000313" key="1">
    <source>
        <dbReference type="EMBL" id="ATE52935.1"/>
    </source>
</evidence>
<organism evidence="1 2">
    <name type="scientific">Actinosynnema pretiosum</name>
    <dbReference type="NCBI Taxonomy" id="42197"/>
    <lineage>
        <taxon>Bacteria</taxon>
        <taxon>Bacillati</taxon>
        <taxon>Actinomycetota</taxon>
        <taxon>Actinomycetes</taxon>
        <taxon>Pseudonocardiales</taxon>
        <taxon>Pseudonocardiaceae</taxon>
        <taxon>Actinosynnema</taxon>
    </lineage>
</organism>
<gene>
    <name evidence="1" type="ORF">CNX65_06280</name>
</gene>
<dbReference type="Proteomes" id="UP000218505">
    <property type="component" value="Chromosome"/>
</dbReference>
<reference evidence="1" key="1">
    <citation type="submission" date="2017-09" db="EMBL/GenBank/DDBJ databases">
        <title>Complete Genome Sequence of ansamitocin-producing Bacterium Actinosynnema pretiosum X47.</title>
        <authorList>
            <person name="Cao G."/>
            <person name="Zong G."/>
            <person name="Zhong C."/>
            <person name="Fu J."/>
        </authorList>
    </citation>
    <scope>NUCLEOTIDE SEQUENCE [LARGE SCALE GENOMIC DNA]</scope>
    <source>
        <strain evidence="1">X47</strain>
    </source>
</reference>
<keyword evidence="2" id="KW-1185">Reference proteome</keyword>
<protein>
    <submittedName>
        <fullName evidence="1">Uncharacterized protein</fullName>
    </submittedName>
</protein>
<accession>A0A290Z1U1</accession>
<dbReference type="EMBL" id="CP023445">
    <property type="protein sequence ID" value="ATE52935.1"/>
    <property type="molecule type" value="Genomic_DNA"/>
</dbReference>
<name>A0A290Z1U1_9PSEU</name>
<dbReference type="RefSeq" id="WP_096491912.1">
    <property type="nucleotide sequence ID" value="NZ_CP023445.1"/>
</dbReference>
<dbReference type="AlphaFoldDB" id="A0A290Z1U1"/>
<evidence type="ECO:0000313" key="2">
    <source>
        <dbReference type="Proteomes" id="UP000218505"/>
    </source>
</evidence>
<dbReference type="KEGG" id="apre:CNX65_06280"/>
<sequence>MGGVVVYEPEDADEVEGLPWAVTFEASGGEDWGSFVCGPYLRDDAVALAESVVSQRRGKVLAVVEPLLPVEDVADVLATIDELQEEYEEDEEEV</sequence>
<proteinExistence type="predicted"/>